<keyword evidence="1" id="KW-0479">Metal-binding</keyword>
<evidence type="ECO:0000259" key="2">
    <source>
        <dbReference type="Pfam" id="PF03936"/>
    </source>
</evidence>
<proteinExistence type="predicted"/>
<reference evidence="4" key="1">
    <citation type="journal article" date="2019" name="Plant Biotechnol. J.">
        <title>Genome sequencing of the Australian wild diploid species Gossypium australe highlights disease resistance and delayed gland morphogenesis.</title>
        <authorList>
            <person name="Cai Y."/>
            <person name="Cai X."/>
            <person name="Wang Q."/>
            <person name="Wang P."/>
            <person name="Zhang Y."/>
            <person name="Cai C."/>
            <person name="Xu Y."/>
            <person name="Wang K."/>
            <person name="Zhou Z."/>
            <person name="Wang C."/>
            <person name="Geng S."/>
            <person name="Li B."/>
            <person name="Dong Q."/>
            <person name="Hou Y."/>
            <person name="Wang H."/>
            <person name="Ai P."/>
            <person name="Liu Z."/>
            <person name="Yi F."/>
            <person name="Sun M."/>
            <person name="An G."/>
            <person name="Cheng J."/>
            <person name="Zhang Y."/>
            <person name="Shi Q."/>
            <person name="Xie Y."/>
            <person name="Shi X."/>
            <person name="Chang Y."/>
            <person name="Huang F."/>
            <person name="Chen Y."/>
            <person name="Hong S."/>
            <person name="Mi L."/>
            <person name="Sun Q."/>
            <person name="Zhang L."/>
            <person name="Zhou B."/>
            <person name="Peng R."/>
            <person name="Zhang X."/>
            <person name="Liu F."/>
        </authorList>
    </citation>
    <scope>NUCLEOTIDE SEQUENCE [LARGE SCALE GENOMIC DNA]</scope>
    <source>
        <strain evidence="4">cv. PA1801</strain>
    </source>
</reference>
<accession>A0A5B6VUA7</accession>
<sequence>MSNMRKINLNNCVILFFVEAKWYNESYVPIMEENTMSAILSSDFMMLIVTSFVRMGNFVTTGIFNWASNIPKIIHASSVSWMMLFHTREHCASAVECYMREHVVSEEACSKLKKQEENAWKYINQELIFSEISKVIPGPVLTRILNLTRITGFFYKNGDGYTHVGKNTKDGIIFTH</sequence>
<dbReference type="SUPFAM" id="SSF48576">
    <property type="entry name" value="Terpenoid synthases"/>
    <property type="match status" value="1"/>
</dbReference>
<gene>
    <name evidence="3" type="ORF">EPI10_022978</name>
</gene>
<evidence type="ECO:0000256" key="1">
    <source>
        <dbReference type="ARBA" id="ARBA00022723"/>
    </source>
</evidence>
<name>A0A5B6VUA7_9ROSI</name>
<feature type="domain" description="Terpene synthase metal-binding" evidence="2">
    <location>
        <begin position="9"/>
        <end position="121"/>
    </location>
</feature>
<dbReference type="OrthoDB" id="985676at2759"/>
<keyword evidence="4" id="KW-1185">Reference proteome</keyword>
<evidence type="ECO:0000313" key="3">
    <source>
        <dbReference type="EMBL" id="KAA3472502.1"/>
    </source>
</evidence>
<dbReference type="EMBL" id="SMMG02000005">
    <property type="protein sequence ID" value="KAA3472502.1"/>
    <property type="molecule type" value="Genomic_DNA"/>
</dbReference>
<dbReference type="InterPro" id="IPR050148">
    <property type="entry name" value="Terpene_synthase-like"/>
</dbReference>
<dbReference type="Pfam" id="PF03936">
    <property type="entry name" value="Terpene_synth_C"/>
    <property type="match status" value="1"/>
</dbReference>
<organism evidence="3 4">
    <name type="scientific">Gossypium australe</name>
    <dbReference type="NCBI Taxonomy" id="47621"/>
    <lineage>
        <taxon>Eukaryota</taxon>
        <taxon>Viridiplantae</taxon>
        <taxon>Streptophyta</taxon>
        <taxon>Embryophyta</taxon>
        <taxon>Tracheophyta</taxon>
        <taxon>Spermatophyta</taxon>
        <taxon>Magnoliopsida</taxon>
        <taxon>eudicotyledons</taxon>
        <taxon>Gunneridae</taxon>
        <taxon>Pentapetalae</taxon>
        <taxon>rosids</taxon>
        <taxon>malvids</taxon>
        <taxon>Malvales</taxon>
        <taxon>Malvaceae</taxon>
        <taxon>Malvoideae</taxon>
        <taxon>Gossypium</taxon>
    </lineage>
</organism>
<dbReference type="AlphaFoldDB" id="A0A5B6VUA7"/>
<comment type="caution">
    <text evidence="3">The sequence shown here is derived from an EMBL/GenBank/DDBJ whole genome shotgun (WGS) entry which is preliminary data.</text>
</comment>
<evidence type="ECO:0000313" key="4">
    <source>
        <dbReference type="Proteomes" id="UP000325315"/>
    </source>
</evidence>
<dbReference type="PANTHER" id="PTHR31225">
    <property type="entry name" value="OS04G0344100 PROTEIN-RELATED"/>
    <property type="match status" value="1"/>
</dbReference>
<dbReference type="GO" id="GO:0010333">
    <property type="term" value="F:terpene synthase activity"/>
    <property type="evidence" value="ECO:0007669"/>
    <property type="project" value="InterPro"/>
</dbReference>
<dbReference type="Proteomes" id="UP000325315">
    <property type="component" value="Unassembled WGS sequence"/>
</dbReference>
<dbReference type="PANTHER" id="PTHR31225:SF240">
    <property type="entry name" value="(+)-DELTA-CADINENE SYNTHASE"/>
    <property type="match status" value="1"/>
</dbReference>
<dbReference type="GO" id="GO:0016114">
    <property type="term" value="P:terpenoid biosynthetic process"/>
    <property type="evidence" value="ECO:0007669"/>
    <property type="project" value="InterPro"/>
</dbReference>
<dbReference type="GO" id="GO:0000287">
    <property type="term" value="F:magnesium ion binding"/>
    <property type="evidence" value="ECO:0007669"/>
    <property type="project" value="InterPro"/>
</dbReference>
<dbReference type="InterPro" id="IPR008949">
    <property type="entry name" value="Isoprenoid_synthase_dom_sf"/>
</dbReference>
<dbReference type="InterPro" id="IPR005630">
    <property type="entry name" value="Terpene_synthase_metal-bd"/>
</dbReference>
<dbReference type="Gene3D" id="1.10.600.10">
    <property type="entry name" value="Farnesyl Diphosphate Synthase"/>
    <property type="match status" value="1"/>
</dbReference>
<protein>
    <submittedName>
        <fullName evidence="3">(+)-delta-cadinene synthase isozyme XC14-like</fullName>
    </submittedName>
</protein>